<organism evidence="2 3">
    <name type="scientific">Gemmata massiliana</name>
    <dbReference type="NCBI Taxonomy" id="1210884"/>
    <lineage>
        <taxon>Bacteria</taxon>
        <taxon>Pseudomonadati</taxon>
        <taxon>Planctomycetota</taxon>
        <taxon>Planctomycetia</taxon>
        <taxon>Gemmatales</taxon>
        <taxon>Gemmataceae</taxon>
        <taxon>Gemmata</taxon>
    </lineage>
</organism>
<dbReference type="EMBL" id="LR593886">
    <property type="protein sequence ID" value="VTR94109.1"/>
    <property type="molecule type" value="Genomic_DNA"/>
</dbReference>
<accession>A0A6P2CYZ7</accession>
<gene>
    <name evidence="2" type="ORF">SOIL9_36050</name>
</gene>
<dbReference type="Gene3D" id="3.90.1530.10">
    <property type="entry name" value="Conserved hypothetical protein from pyrococcus furiosus pfu- 392566-001, ParB domain"/>
    <property type="match status" value="1"/>
</dbReference>
<dbReference type="AlphaFoldDB" id="A0A6P2CYZ7"/>
<dbReference type="RefSeq" id="WP_162668722.1">
    <property type="nucleotide sequence ID" value="NZ_LR593886.1"/>
</dbReference>
<dbReference type="SMART" id="SM00470">
    <property type="entry name" value="ParB"/>
    <property type="match status" value="1"/>
</dbReference>
<feature type="domain" description="ParB-like N-terminal" evidence="1">
    <location>
        <begin position="20"/>
        <end position="111"/>
    </location>
</feature>
<sequence length="484" mass="54561">MVIAAVRTSPEVIEQSDAIEFVLLDSLKPAKINDAVYKPISLDDPSIVALSKDIRSKGVLQPLDVTLDDVIVSGHRRRGASIVAKLKTVPIRRIHLQSTDPRFESFLVSFNQQRVKSIQETIREEVIRTSPEAAHLALLANRRTEVQASLKKVQDAKLRVLKSGTANKRSVISEAKRAMLNAAIAVIEQYKEYWPLTLRQIHYRLLSRNVLRNTRTELPYTNTQESYKDLSDLLGRARLSAEVPWESMHDPTRPRTAWAHWENAGEYIREQLDQFLASYRRNRLQSQPAYVELVVEKITVQDIAERAAGHYHVPVGVGRGYASITSLEDTASRFADSGKGHFILLIASDLDPEGEDICSTWQAHLRDEHHVENLTVIKVGVNPDQVAKYNLAPLPMKEDSSRAAGYAATHGTDVYELESFEPDVLQAIIRDAIRDVLDLRLFAQEQQKEAEDARFLIATRNQVCELLRGFRTSPDDSGTYDPDA</sequence>
<protein>
    <recommendedName>
        <fullName evidence="1">ParB-like N-terminal domain-containing protein</fullName>
    </recommendedName>
</protein>
<dbReference type="Pfam" id="PF02195">
    <property type="entry name" value="ParB_N"/>
    <property type="match status" value="1"/>
</dbReference>
<dbReference type="InterPro" id="IPR003115">
    <property type="entry name" value="ParB_N"/>
</dbReference>
<evidence type="ECO:0000313" key="2">
    <source>
        <dbReference type="EMBL" id="VTR94109.1"/>
    </source>
</evidence>
<keyword evidence="3" id="KW-1185">Reference proteome</keyword>
<dbReference type="InterPro" id="IPR036086">
    <property type="entry name" value="ParB/Sulfiredoxin_sf"/>
</dbReference>
<name>A0A6P2CYZ7_9BACT</name>
<evidence type="ECO:0000259" key="1">
    <source>
        <dbReference type="SMART" id="SM00470"/>
    </source>
</evidence>
<dbReference type="SUPFAM" id="SSF110849">
    <property type="entry name" value="ParB/Sulfiredoxin"/>
    <property type="match status" value="1"/>
</dbReference>
<reference evidence="2 3" key="1">
    <citation type="submission" date="2019-05" db="EMBL/GenBank/DDBJ databases">
        <authorList>
            <consortium name="Science for Life Laboratories"/>
        </authorList>
    </citation>
    <scope>NUCLEOTIDE SEQUENCE [LARGE SCALE GENOMIC DNA]</scope>
    <source>
        <strain evidence="2">Soil9</strain>
    </source>
</reference>
<dbReference type="KEGG" id="gms:SOIL9_36050"/>
<evidence type="ECO:0000313" key="3">
    <source>
        <dbReference type="Proteomes" id="UP000464178"/>
    </source>
</evidence>
<proteinExistence type="predicted"/>
<dbReference type="Proteomes" id="UP000464178">
    <property type="component" value="Chromosome"/>
</dbReference>